<evidence type="ECO:0000256" key="32">
    <source>
        <dbReference type="PIRSR" id="PIRSR601548-4"/>
    </source>
</evidence>
<organism evidence="41 42">
    <name type="scientific">Astyanax mexicanus</name>
    <name type="common">Blind cave fish</name>
    <name type="synonym">Astyanax fasciatus mexicanus</name>
    <dbReference type="NCBI Taxonomy" id="7994"/>
    <lineage>
        <taxon>Eukaryota</taxon>
        <taxon>Metazoa</taxon>
        <taxon>Chordata</taxon>
        <taxon>Craniata</taxon>
        <taxon>Vertebrata</taxon>
        <taxon>Euteleostomi</taxon>
        <taxon>Actinopterygii</taxon>
        <taxon>Neopterygii</taxon>
        <taxon>Teleostei</taxon>
        <taxon>Ostariophysi</taxon>
        <taxon>Characiformes</taxon>
        <taxon>Characoidei</taxon>
        <taxon>Acestrorhamphidae</taxon>
        <taxon>Acestrorhamphinae</taxon>
        <taxon>Astyanax</taxon>
    </lineage>
</organism>
<keyword evidence="17 39" id="KW-0732">Signal</keyword>
<dbReference type="InParanoid" id="W5KM91"/>
<feature type="binding site" evidence="31">
    <location>
        <position position="402"/>
    </location>
    <ligand>
        <name>Zn(2+)</name>
        <dbReference type="ChEBI" id="CHEBI:29105"/>
        <label>1</label>
        <note>catalytic</note>
    </ligand>
</feature>
<dbReference type="GO" id="GO:0016324">
    <property type="term" value="C:apical plasma membrane"/>
    <property type="evidence" value="ECO:0007669"/>
    <property type="project" value="UniProtKB-SubCell"/>
</dbReference>
<keyword evidence="22 38" id="KW-0472">Membrane</keyword>
<evidence type="ECO:0000256" key="12">
    <source>
        <dbReference type="ARBA" id="ARBA00022525"/>
    </source>
</evidence>
<protein>
    <recommendedName>
        <fullName evidence="35">Angiotensin-converting enzyme</fullName>
        <ecNumber evidence="35">3.4.-.-</ecNumber>
    </recommendedName>
</protein>
<dbReference type="GO" id="GO:0005615">
    <property type="term" value="C:extracellular space"/>
    <property type="evidence" value="ECO:0007669"/>
    <property type="project" value="TreeGrafter"/>
</dbReference>
<keyword evidence="24 28" id="KW-0325">Glycoprotein</keyword>
<evidence type="ECO:0000256" key="30">
    <source>
        <dbReference type="PIRSR" id="PIRSR601548-2"/>
    </source>
</evidence>
<evidence type="ECO:0000313" key="41">
    <source>
        <dbReference type="Ensembl" id="ENSAMXP00000008703.2"/>
    </source>
</evidence>
<feature type="binding site" evidence="33">
    <location>
        <position position="378"/>
    </location>
    <ligand>
        <name>Zn(2+)</name>
        <dbReference type="ChEBI" id="CHEBI:29105"/>
        <label>2</label>
        <note>catalytic</note>
    </ligand>
</feature>
<keyword evidence="42" id="KW-1185">Reference proteome</keyword>
<evidence type="ECO:0000256" key="4">
    <source>
        <dbReference type="ARBA" id="ARBA00004138"/>
    </source>
</evidence>
<feature type="disulfide bond" evidence="32">
    <location>
        <begin position="530"/>
        <end position="542"/>
    </location>
</feature>
<dbReference type="AlphaFoldDB" id="W5KM91"/>
<feature type="disulfide bond" evidence="32 34">
    <location>
        <begin position="343"/>
        <end position="361"/>
    </location>
</feature>
<dbReference type="HOGENOM" id="CLU_014364_3_0_1"/>
<feature type="active site" description="Proton acceptor 1" evidence="27">
    <location>
        <position position="375"/>
    </location>
</feature>
<comment type="catalytic activity">
    <reaction evidence="2">
        <text>angiotensin II + H2O = angiotensin-(1-7) + L-phenylalanine</text>
        <dbReference type="Rhea" id="RHEA:26554"/>
        <dbReference type="ChEBI" id="CHEBI:15377"/>
        <dbReference type="ChEBI" id="CHEBI:58095"/>
        <dbReference type="ChEBI" id="CHEBI:58506"/>
        <dbReference type="ChEBI" id="CHEBI:58922"/>
        <dbReference type="EC" id="3.4.17.23"/>
    </reaction>
    <physiologicalReaction direction="left-to-right" evidence="2">
        <dbReference type="Rhea" id="RHEA:26555"/>
    </physiologicalReaction>
</comment>
<feature type="active site" description="Proton acceptor 2" evidence="29">
    <location>
        <position position="375"/>
    </location>
</feature>
<feature type="binding site" evidence="30">
    <location>
        <position position="206"/>
    </location>
    <ligand>
        <name>chloride</name>
        <dbReference type="ChEBI" id="CHEBI:17996"/>
        <label>1</label>
    </ligand>
</feature>
<evidence type="ECO:0000256" key="13">
    <source>
        <dbReference type="ARBA" id="ARBA00022553"/>
    </source>
</evidence>
<dbReference type="InterPro" id="IPR001548">
    <property type="entry name" value="Peptidase_M2"/>
</dbReference>
<reference evidence="42" key="1">
    <citation type="submission" date="2013-03" db="EMBL/GenBank/DDBJ databases">
        <authorList>
            <person name="Jeffery W."/>
            <person name="Warren W."/>
            <person name="Wilson R.K."/>
        </authorList>
    </citation>
    <scope>NUCLEOTIDE SEQUENCE</scope>
    <source>
        <strain evidence="42">female</strain>
    </source>
</reference>
<evidence type="ECO:0000256" key="22">
    <source>
        <dbReference type="ARBA" id="ARBA00023136"/>
    </source>
</evidence>
<evidence type="ECO:0000256" key="38">
    <source>
        <dbReference type="SAM" id="Phobius"/>
    </source>
</evidence>
<reference evidence="41" key="3">
    <citation type="submission" date="2025-08" db="UniProtKB">
        <authorList>
            <consortium name="Ensembl"/>
        </authorList>
    </citation>
    <scope>IDENTIFICATION</scope>
</reference>
<dbReference type="PANTHER" id="PTHR10514:SF24">
    <property type="entry name" value="ANGIOTENSIN-CONVERTING ENZYME 2"/>
    <property type="match status" value="1"/>
</dbReference>
<feature type="binding site" evidence="33">
    <location>
        <position position="402"/>
    </location>
    <ligand>
        <name>Zn(2+)</name>
        <dbReference type="ChEBI" id="CHEBI:29105"/>
        <label>2</label>
        <note>catalytic</note>
    </ligand>
</feature>
<evidence type="ECO:0000256" key="10">
    <source>
        <dbReference type="ARBA" id="ARBA00022475"/>
    </source>
</evidence>
<dbReference type="EC" id="3.4.-.-" evidence="35"/>
<feature type="transmembrane region" description="Helical" evidence="38">
    <location>
        <begin position="743"/>
        <end position="768"/>
    </location>
</feature>
<evidence type="ECO:0000256" key="11">
    <source>
        <dbReference type="ARBA" id="ARBA00022490"/>
    </source>
</evidence>
<dbReference type="Bgee" id="ENSAMXG00000008462">
    <property type="expression patterns" value="Expressed in intestine and 8 other cell types or tissues"/>
</dbReference>
<evidence type="ECO:0000256" key="26">
    <source>
        <dbReference type="ARBA" id="ARBA00023273"/>
    </source>
</evidence>
<dbReference type="GO" id="GO:0004180">
    <property type="term" value="F:carboxypeptidase activity"/>
    <property type="evidence" value="ECO:0007669"/>
    <property type="project" value="UniProtKB-KW"/>
</dbReference>
<evidence type="ECO:0000256" key="17">
    <source>
        <dbReference type="ARBA" id="ARBA00022729"/>
    </source>
</evidence>
<evidence type="ECO:0000256" key="39">
    <source>
        <dbReference type="SAM" id="SignalP"/>
    </source>
</evidence>
<feature type="domain" description="Collectrin-like" evidence="40">
    <location>
        <begin position="616"/>
        <end position="805"/>
    </location>
</feature>
<dbReference type="Proteomes" id="UP000018467">
    <property type="component" value="Unassembled WGS sequence"/>
</dbReference>
<evidence type="ECO:0000256" key="27">
    <source>
        <dbReference type="PIRSR" id="PIRSR601548-1"/>
    </source>
</evidence>
<feature type="region of interest" description="Disordered" evidence="37">
    <location>
        <begin position="774"/>
        <end position="805"/>
    </location>
</feature>
<evidence type="ECO:0000256" key="14">
    <source>
        <dbReference type="ARBA" id="ARBA00022670"/>
    </source>
</evidence>
<evidence type="ECO:0000256" key="21">
    <source>
        <dbReference type="ARBA" id="ARBA00023049"/>
    </source>
</evidence>
<keyword evidence="14 35" id="KW-0645">Protease</keyword>
<comment type="caution">
    <text evidence="34">Lacks conserved residue(s) required for the propagation of feature annotation.</text>
</comment>
<evidence type="ECO:0000256" key="34">
    <source>
        <dbReference type="PROSITE-ProRule" id="PRU01355"/>
    </source>
</evidence>
<feature type="glycosylation site" description="N-linked (GlcNAc...) asparagine" evidence="28">
    <location>
        <position position="52"/>
    </location>
</feature>
<feature type="binding site" evidence="31">
    <location>
        <position position="378"/>
    </location>
    <ligand>
        <name>Zn(2+)</name>
        <dbReference type="ChEBI" id="CHEBI:29105"/>
        <label>1</label>
        <note>catalytic</note>
    </ligand>
</feature>
<dbReference type="Pfam" id="PF01401">
    <property type="entry name" value="Peptidase_M2"/>
    <property type="match status" value="1"/>
</dbReference>
<dbReference type="SMR" id="W5KM91"/>
<evidence type="ECO:0000256" key="15">
    <source>
        <dbReference type="ARBA" id="ARBA00022692"/>
    </source>
</evidence>
<evidence type="ECO:0000256" key="29">
    <source>
        <dbReference type="PIRSR" id="PIRSR601548-11"/>
    </source>
</evidence>
<dbReference type="SUPFAM" id="SSF55486">
    <property type="entry name" value="Metalloproteases ('zincins'), catalytic domain"/>
    <property type="match status" value="1"/>
</dbReference>
<keyword evidence="11" id="KW-0963">Cytoplasm</keyword>
<dbReference type="eggNOG" id="KOG3690">
    <property type="taxonomic scope" value="Eukaryota"/>
</dbReference>
<keyword evidence="19 31" id="KW-0862">Zinc</keyword>
<evidence type="ECO:0000256" key="35">
    <source>
        <dbReference type="RuleBase" id="RU361144"/>
    </source>
</evidence>
<feature type="chain" id="PRO_5017215756" description="Angiotensin-converting enzyme" evidence="39">
    <location>
        <begin position="18"/>
        <end position="805"/>
    </location>
</feature>
<dbReference type="GO" id="GO:0005737">
    <property type="term" value="C:cytoplasm"/>
    <property type="evidence" value="ECO:0007669"/>
    <property type="project" value="UniProtKB-SubCell"/>
</dbReference>
<evidence type="ECO:0000256" key="18">
    <source>
        <dbReference type="ARBA" id="ARBA00022801"/>
    </source>
</evidence>
<accession>W5KM91</accession>
<proteinExistence type="inferred from homology"/>
<dbReference type="GO" id="GO:0008241">
    <property type="term" value="F:peptidyl-dipeptidase activity"/>
    <property type="evidence" value="ECO:0007669"/>
    <property type="project" value="InterPro"/>
</dbReference>
<evidence type="ECO:0000256" key="25">
    <source>
        <dbReference type="ARBA" id="ARBA00023214"/>
    </source>
</evidence>
<dbReference type="PANTHER" id="PTHR10514">
    <property type="entry name" value="ANGIOTENSIN-CONVERTING ENZYME"/>
    <property type="match status" value="1"/>
</dbReference>
<keyword evidence="36" id="KW-0175">Coiled coil</keyword>
<feature type="disulfide bond" evidence="32 34">
    <location>
        <begin position="132"/>
        <end position="140"/>
    </location>
</feature>
<reference evidence="42" key="2">
    <citation type="journal article" date="2014" name="Nat. Commun.">
        <title>The cavefish genome reveals candidate genes for eye loss.</title>
        <authorList>
            <person name="McGaugh S.E."/>
            <person name="Gross J.B."/>
            <person name="Aken B."/>
            <person name="Blin M."/>
            <person name="Borowsky R."/>
            <person name="Chalopin D."/>
            <person name="Hinaux H."/>
            <person name="Jeffery W.R."/>
            <person name="Keene A."/>
            <person name="Ma L."/>
            <person name="Minx P."/>
            <person name="Murphy D."/>
            <person name="O'Quin K.E."/>
            <person name="Retaux S."/>
            <person name="Rohner N."/>
            <person name="Searle S.M."/>
            <person name="Stahl B.A."/>
            <person name="Tabin C."/>
            <person name="Volff J.N."/>
            <person name="Yoshizawa M."/>
            <person name="Warren W.C."/>
        </authorList>
    </citation>
    <scope>NUCLEOTIDE SEQUENCE [LARGE SCALE GENOMIC DNA]</scope>
    <source>
        <strain evidence="42">female</strain>
    </source>
</reference>
<dbReference type="GO" id="GO:0008237">
    <property type="term" value="F:metallopeptidase activity"/>
    <property type="evidence" value="ECO:0007669"/>
    <property type="project" value="UniProtKB-KW"/>
</dbReference>
<evidence type="ECO:0000256" key="37">
    <source>
        <dbReference type="SAM" id="MobiDB-lite"/>
    </source>
</evidence>
<feature type="coiled-coil region" evidence="36">
    <location>
        <begin position="168"/>
        <end position="195"/>
    </location>
</feature>
<evidence type="ECO:0000256" key="6">
    <source>
        <dbReference type="ARBA" id="ARBA00004251"/>
    </source>
</evidence>
<dbReference type="InterPro" id="IPR031588">
    <property type="entry name" value="Collectrin_dom"/>
</dbReference>
<dbReference type="PRINTS" id="PR00791">
    <property type="entry name" value="PEPDIPTASEA"/>
</dbReference>
<evidence type="ECO:0000256" key="1">
    <source>
        <dbReference type="ARBA" id="ARBA00000796"/>
    </source>
</evidence>
<comment type="subcellular location">
    <subcellularLocation>
        <location evidence="5">Apical cell membrane</location>
    </subcellularLocation>
    <subcellularLocation>
        <location evidence="6">Cell membrane</location>
        <topology evidence="6">Single-pass type I membrane protein</topology>
    </subcellularLocation>
    <subcellularLocation>
        <location evidence="4">Cell projection</location>
        <location evidence="4">Cilium</location>
    </subcellularLocation>
    <subcellularLocation>
        <location evidence="7">Cytoplasm</location>
    </subcellularLocation>
    <subcellularLocation>
        <location evidence="8">Secreted</location>
    </subcellularLocation>
</comment>
<dbReference type="PROSITE" id="PS52010">
    <property type="entry name" value="COLLECTRIN_LIKE"/>
    <property type="match status" value="1"/>
</dbReference>
<evidence type="ECO:0000256" key="31">
    <source>
        <dbReference type="PIRSR" id="PIRSR601548-3"/>
    </source>
</evidence>
<evidence type="ECO:0000256" key="33">
    <source>
        <dbReference type="PIRSR" id="PIRSR601548-8"/>
    </source>
</evidence>
<evidence type="ECO:0000259" key="40">
    <source>
        <dbReference type="PROSITE" id="PS52010"/>
    </source>
</evidence>
<keyword evidence="10" id="KW-1003">Cell membrane</keyword>
<evidence type="ECO:0000256" key="23">
    <source>
        <dbReference type="ARBA" id="ARBA00023157"/>
    </source>
</evidence>
<keyword evidence="15 38" id="KW-0812">Transmembrane</keyword>
<evidence type="ECO:0000256" key="36">
    <source>
        <dbReference type="SAM" id="Coils"/>
    </source>
</evidence>
<feature type="binding site" evidence="30">
    <location>
        <position position="514"/>
    </location>
    <ligand>
        <name>chloride</name>
        <dbReference type="ChEBI" id="CHEBI:17996"/>
        <label>1</label>
    </ligand>
</feature>
<dbReference type="Ensembl" id="ENSAMXT00000008703.2">
    <property type="protein sequence ID" value="ENSAMXP00000008703.2"/>
    <property type="gene ID" value="ENSAMXG00000008462.2"/>
</dbReference>
<evidence type="ECO:0000256" key="9">
    <source>
        <dbReference type="ARBA" id="ARBA00008139"/>
    </source>
</evidence>
<feature type="active site" description="Proton donor 1" evidence="27">
    <location>
        <position position="505"/>
    </location>
</feature>
<keyword evidence="20 38" id="KW-1133">Transmembrane helix</keyword>
<keyword evidence="12" id="KW-0964">Secreted</keyword>
<evidence type="ECO:0000256" key="20">
    <source>
        <dbReference type="ARBA" id="ARBA00022989"/>
    </source>
</evidence>
<evidence type="ECO:0000313" key="42">
    <source>
        <dbReference type="Proteomes" id="UP000018467"/>
    </source>
</evidence>
<evidence type="ECO:0000256" key="19">
    <source>
        <dbReference type="ARBA" id="ARBA00022833"/>
    </source>
</evidence>
<evidence type="ECO:0000256" key="3">
    <source>
        <dbReference type="ARBA" id="ARBA00001923"/>
    </source>
</evidence>
<evidence type="ECO:0000256" key="24">
    <source>
        <dbReference type="ARBA" id="ARBA00023180"/>
    </source>
</evidence>
<feature type="active site" description="Proton donor 2" evidence="29">
    <location>
        <position position="505"/>
    </location>
</feature>
<dbReference type="CDD" id="cd06461">
    <property type="entry name" value="M2_ACE"/>
    <property type="match status" value="1"/>
</dbReference>
<keyword evidence="23 32" id="KW-1015">Disulfide bond</keyword>
<dbReference type="Pfam" id="PF16959">
    <property type="entry name" value="Collectrin"/>
    <property type="match status" value="1"/>
</dbReference>
<keyword evidence="26" id="KW-0966">Cell projection</keyword>
<name>W5KM91_ASTMX</name>
<sequence>MSVRFLLVLALASGAWAQTLEDRAKDFLLKFDEDASRLMYQYSLASWAYNTNITTENSNKLAEQGAIWSEYYSRVSEESNEFPIDQMSDELVILQLKSLQDKGSGALSPDKASRLSKVLNEMSTIYSTGTVCKIDNPFDCQTLEPGLEEIMANSRDYYERLHVWEGWRVQVGKKMRKLYEEYADLKNEAAKLNNYKDYGDYWRANYETEDEPKYSYSRDELMRDVRSIYSEIMPLYKELHAYVRAKLQNTYPGHIASNGGLPAHLLGDMWGRFWTNLYPLAVPYPDKPDIDVSPAMVAQGWDEERLFKEAEKFFVSVNMSAMFPNFWTNSMLTKPTDGTKVVCHPTAWDMGNREDFRIKMCTKVNMDDFLTAHHEMGHNQYQMAYRHLPYLLRDGANEGFHEAVGEIMSLSAATPSHLQSLGLLPADFTEDMETDINFLLKQALTIVATLPFTYMLEEWRWQVFQGTIPKDQWMLRWWEMKRELVGVTEPLPRDESYCDPPALFHVSGDYSFIRYFTRTVYQFQLQDALCKEAGHTGPLYKCDITNSTDAGNKLRDMLELGRSKSWTRALEQVCGDTRMDARPLLSYFSTLYEWLKEENQKNNRASGWSLSDDPYSNDAFKVRLSLKTAMGDNAYAWNSNEMYLFRASMAYAMRQYYLEEKNQEVLFMSENIHTYKLTPRVSFYFVVTDPANPSTIIPKAEVEAAIRLSRERINSVFHLNDDTLEFEGLVATLAPPPEQPVTIWLVVFGVVMAVVVCAGVYLVVMGAITRKRKAKKLEEPENPYDEPSEGIANKAFESENEQTGF</sequence>
<keyword evidence="35" id="KW-0121">Carboxypeptidase</keyword>
<dbReference type="GeneTree" id="ENSGT00940000158077"/>
<dbReference type="PROSITE" id="PS52011">
    <property type="entry name" value="PEPTIDASE_M2"/>
    <property type="match status" value="1"/>
</dbReference>
<keyword evidence="13" id="KW-0597">Phosphoprotein</keyword>
<evidence type="ECO:0000256" key="28">
    <source>
        <dbReference type="PIRSR" id="PIRSR601548-10"/>
    </source>
</evidence>
<feature type="binding site" evidence="31">
    <location>
        <position position="374"/>
    </location>
    <ligand>
        <name>Zn(2+)</name>
        <dbReference type="ChEBI" id="CHEBI:29105"/>
        <label>1</label>
        <note>catalytic</note>
    </ligand>
</feature>
<evidence type="ECO:0000256" key="8">
    <source>
        <dbReference type="ARBA" id="ARBA00004613"/>
    </source>
</evidence>
<reference evidence="41" key="4">
    <citation type="submission" date="2025-09" db="UniProtKB">
        <authorList>
            <consortium name="Ensembl"/>
        </authorList>
    </citation>
    <scope>IDENTIFICATION</scope>
</reference>
<comment type="cofactor">
    <cofactor evidence="35">
        <name>Zn(2+)</name>
        <dbReference type="ChEBI" id="CHEBI:29105"/>
    </cofactor>
    <text evidence="35">Binds 1 zinc ion per subunit.</text>
</comment>
<dbReference type="FunCoup" id="W5KM91">
    <property type="interactions" value="291"/>
</dbReference>
<comment type="similarity">
    <text evidence="9 34 35">Belongs to the peptidase M2 family.</text>
</comment>
<feature type="binding site" evidence="33">
    <location>
        <position position="374"/>
    </location>
    <ligand>
        <name>Zn(2+)</name>
        <dbReference type="ChEBI" id="CHEBI:29105"/>
        <label>2</label>
        <note>catalytic</note>
    </ligand>
</feature>
<evidence type="ECO:0000256" key="16">
    <source>
        <dbReference type="ARBA" id="ARBA00022723"/>
    </source>
</evidence>
<comment type="cofactor">
    <cofactor evidence="3">
        <name>chloride</name>
        <dbReference type="ChEBI" id="CHEBI:17996"/>
    </cofactor>
</comment>
<feature type="signal peptide" evidence="39">
    <location>
        <begin position="1"/>
        <end position="17"/>
    </location>
</feature>
<dbReference type="GO" id="GO:0046872">
    <property type="term" value="F:metal ion binding"/>
    <property type="evidence" value="ECO:0007669"/>
    <property type="project" value="UniProtKB-KW"/>
</dbReference>
<dbReference type="GO" id="GO:0005929">
    <property type="term" value="C:cilium"/>
    <property type="evidence" value="ECO:0007669"/>
    <property type="project" value="UniProtKB-SubCell"/>
</dbReference>
<evidence type="ECO:0000256" key="7">
    <source>
        <dbReference type="ARBA" id="ARBA00004496"/>
    </source>
</evidence>
<keyword evidence="18 35" id="KW-0378">Hydrolase</keyword>
<keyword evidence="21 35" id="KW-0482">Metalloprotease</keyword>
<dbReference type="GO" id="GO:0006508">
    <property type="term" value="P:proteolysis"/>
    <property type="evidence" value="ECO:0007669"/>
    <property type="project" value="UniProtKB-KW"/>
</dbReference>
<keyword evidence="25" id="KW-0868">Chloride</keyword>
<keyword evidence="16 31" id="KW-0479">Metal-binding</keyword>
<comment type="catalytic activity">
    <reaction evidence="1">
        <text>angiotensin I + H2O = angiotensin-(1-9) + L-leucine</text>
        <dbReference type="Rhea" id="RHEA:63532"/>
        <dbReference type="ChEBI" id="CHEBI:15377"/>
        <dbReference type="ChEBI" id="CHEBI:57427"/>
        <dbReference type="ChEBI" id="CHEBI:147350"/>
        <dbReference type="ChEBI" id="CHEBI:147351"/>
    </reaction>
    <physiologicalReaction direction="left-to-right" evidence="1">
        <dbReference type="Rhea" id="RHEA:63533"/>
    </physiologicalReaction>
</comment>
<evidence type="ECO:0000256" key="2">
    <source>
        <dbReference type="ARBA" id="ARBA00001502"/>
    </source>
</evidence>
<evidence type="ECO:0000256" key="5">
    <source>
        <dbReference type="ARBA" id="ARBA00004221"/>
    </source>
</evidence>
<dbReference type="STRING" id="7994.ENSAMXP00000008703"/>